<organism evidence="10 11">
    <name type="scientific">Geranomyces variabilis</name>
    <dbReference type="NCBI Taxonomy" id="109894"/>
    <lineage>
        <taxon>Eukaryota</taxon>
        <taxon>Fungi</taxon>
        <taxon>Fungi incertae sedis</taxon>
        <taxon>Chytridiomycota</taxon>
        <taxon>Chytridiomycota incertae sedis</taxon>
        <taxon>Chytridiomycetes</taxon>
        <taxon>Spizellomycetales</taxon>
        <taxon>Powellomycetaceae</taxon>
        <taxon>Geranomyces</taxon>
    </lineage>
</organism>
<name>A0AAD5TGG0_9FUNG</name>
<feature type="compositionally biased region" description="Acidic residues" evidence="7">
    <location>
        <begin position="352"/>
        <end position="362"/>
    </location>
</feature>
<dbReference type="Pfam" id="PF03798">
    <property type="entry name" value="TRAM_LAG1_CLN8"/>
    <property type="match status" value="1"/>
</dbReference>
<sequence>MQQHLFSHPPECVLDVPTLKAQGLAEPSGPPPAIWLPDSVLRYLNYDFEKGTCRKHPNDVLIALAFAVLFIALRSYLYKNLFPVLAKRWHVPKAPGPRLKFSEQTWLLMCHTASFVGGVILISGTPAESALWGNWDGLKQFWIGYPFNHRAILPVFKIYYLAILGYWLHHVFALGVEGVRWRMVQRMRERGETDLPYAQNRSDFWPLALHHAVTVSLIIVSYVMNFTRGGLVVMVLLDVADIFLPLAKILKYAGHNTICDAAFAAFTILWVYTRHYVLGRVCVSIWYDTLTCIPAEAREWDPWVSESFWDMKVYWMFVIFFGTLQVLLVYWLAMIVKVVLKVVRGGPAEDVRSDDEDEDEEPLINGPTPSTKNLASHATKDVKRATKRAVTKAGVELRSGDWEAVKEGEFRRRR</sequence>
<feature type="region of interest" description="Disordered" evidence="7">
    <location>
        <begin position="348"/>
        <end position="385"/>
    </location>
</feature>
<dbReference type="InterPro" id="IPR006634">
    <property type="entry name" value="TLC-dom"/>
</dbReference>
<evidence type="ECO:0000256" key="1">
    <source>
        <dbReference type="ARBA" id="ARBA00004141"/>
    </source>
</evidence>
<keyword evidence="5 6" id="KW-0472">Membrane</keyword>
<dbReference type="SMART" id="SM00724">
    <property type="entry name" value="TLC"/>
    <property type="match status" value="1"/>
</dbReference>
<dbReference type="PROSITE" id="PS50922">
    <property type="entry name" value="TLC"/>
    <property type="match status" value="1"/>
</dbReference>
<evidence type="ECO:0000256" key="6">
    <source>
        <dbReference type="PROSITE-ProRule" id="PRU00205"/>
    </source>
</evidence>
<comment type="subcellular location">
    <subcellularLocation>
        <location evidence="1">Membrane</location>
        <topology evidence="1">Multi-pass membrane protein</topology>
    </subcellularLocation>
</comment>
<evidence type="ECO:0000256" key="2">
    <source>
        <dbReference type="ARBA" id="ARBA00009808"/>
    </source>
</evidence>
<proteinExistence type="inferred from homology"/>
<feature type="transmembrane region" description="Helical" evidence="8">
    <location>
        <begin position="60"/>
        <end position="78"/>
    </location>
</feature>
<evidence type="ECO:0000256" key="3">
    <source>
        <dbReference type="ARBA" id="ARBA00022692"/>
    </source>
</evidence>
<feature type="domain" description="TLC" evidence="9">
    <location>
        <begin position="99"/>
        <end position="344"/>
    </location>
</feature>
<evidence type="ECO:0000313" key="10">
    <source>
        <dbReference type="EMBL" id="KAJ3175610.1"/>
    </source>
</evidence>
<accession>A0AAD5TGG0</accession>
<dbReference type="InterPro" id="IPR016439">
    <property type="entry name" value="Lag1/Lac1-like"/>
</dbReference>
<dbReference type="AlphaFoldDB" id="A0AAD5TGG0"/>
<dbReference type="GO" id="GO:0050291">
    <property type="term" value="F:sphingosine N-acyltransferase activity"/>
    <property type="evidence" value="ECO:0007669"/>
    <property type="project" value="InterPro"/>
</dbReference>
<feature type="transmembrane region" description="Helical" evidence="8">
    <location>
        <begin position="158"/>
        <end position="183"/>
    </location>
</feature>
<evidence type="ECO:0000256" key="7">
    <source>
        <dbReference type="SAM" id="MobiDB-lite"/>
    </source>
</evidence>
<evidence type="ECO:0000256" key="5">
    <source>
        <dbReference type="ARBA" id="ARBA00023136"/>
    </source>
</evidence>
<reference evidence="10" key="1">
    <citation type="submission" date="2020-05" db="EMBL/GenBank/DDBJ databases">
        <title>Phylogenomic resolution of chytrid fungi.</title>
        <authorList>
            <person name="Stajich J.E."/>
            <person name="Amses K."/>
            <person name="Simmons R."/>
            <person name="Seto K."/>
            <person name="Myers J."/>
            <person name="Bonds A."/>
            <person name="Quandt C.A."/>
            <person name="Barry K."/>
            <person name="Liu P."/>
            <person name="Grigoriev I."/>
            <person name="Longcore J.E."/>
            <person name="James T.Y."/>
        </authorList>
    </citation>
    <scope>NUCLEOTIDE SEQUENCE</scope>
    <source>
        <strain evidence="10">JEL0379</strain>
    </source>
</reference>
<dbReference type="GO" id="GO:0016020">
    <property type="term" value="C:membrane"/>
    <property type="evidence" value="ECO:0007669"/>
    <property type="project" value="UniProtKB-SubCell"/>
</dbReference>
<dbReference type="EMBL" id="JADGJQ010000050">
    <property type="protein sequence ID" value="KAJ3175610.1"/>
    <property type="molecule type" value="Genomic_DNA"/>
</dbReference>
<keyword evidence="11" id="KW-1185">Reference proteome</keyword>
<feature type="transmembrane region" description="Helical" evidence="8">
    <location>
        <begin position="106"/>
        <end position="125"/>
    </location>
</feature>
<keyword evidence="3 6" id="KW-0812">Transmembrane</keyword>
<evidence type="ECO:0000259" key="9">
    <source>
        <dbReference type="PROSITE" id="PS50922"/>
    </source>
</evidence>
<feature type="transmembrane region" description="Helical" evidence="8">
    <location>
        <begin position="313"/>
        <end position="333"/>
    </location>
</feature>
<evidence type="ECO:0000313" key="11">
    <source>
        <dbReference type="Proteomes" id="UP001212152"/>
    </source>
</evidence>
<dbReference type="PANTHER" id="PTHR12560">
    <property type="entry name" value="LONGEVITY ASSURANCE FACTOR 1 LAG1"/>
    <property type="match status" value="1"/>
</dbReference>
<keyword evidence="4 8" id="KW-1133">Transmembrane helix</keyword>
<gene>
    <name evidence="10" type="primary">LAG1</name>
    <name evidence="10" type="ORF">HDU87_006108</name>
</gene>
<evidence type="ECO:0000256" key="8">
    <source>
        <dbReference type="SAM" id="Phobius"/>
    </source>
</evidence>
<comment type="similarity">
    <text evidence="2">Belongs to the sphingosine N-acyltransferase family.</text>
</comment>
<dbReference type="GO" id="GO:0046513">
    <property type="term" value="P:ceramide biosynthetic process"/>
    <property type="evidence" value="ECO:0007669"/>
    <property type="project" value="InterPro"/>
</dbReference>
<comment type="caution">
    <text evidence="10">The sequence shown here is derived from an EMBL/GenBank/DDBJ whole genome shotgun (WGS) entry which is preliminary data.</text>
</comment>
<dbReference type="PANTHER" id="PTHR12560:SF0">
    <property type="entry name" value="LD18904P"/>
    <property type="match status" value="1"/>
</dbReference>
<dbReference type="Proteomes" id="UP001212152">
    <property type="component" value="Unassembled WGS sequence"/>
</dbReference>
<protein>
    <submittedName>
        <fullName evidence="10">Sphingosine N-acyltransferase lag1</fullName>
    </submittedName>
</protein>
<feature type="transmembrane region" description="Helical" evidence="8">
    <location>
        <begin position="257"/>
        <end position="273"/>
    </location>
</feature>
<evidence type="ECO:0000256" key="4">
    <source>
        <dbReference type="ARBA" id="ARBA00022989"/>
    </source>
</evidence>
<feature type="compositionally biased region" description="Polar residues" evidence="7">
    <location>
        <begin position="367"/>
        <end position="376"/>
    </location>
</feature>